<evidence type="ECO:0000313" key="1">
    <source>
        <dbReference type="EMBL" id="RNA01424.1"/>
    </source>
</evidence>
<organism evidence="1 2">
    <name type="scientific">Brachionus plicatilis</name>
    <name type="common">Marine rotifer</name>
    <name type="synonym">Brachionus muelleri</name>
    <dbReference type="NCBI Taxonomy" id="10195"/>
    <lineage>
        <taxon>Eukaryota</taxon>
        <taxon>Metazoa</taxon>
        <taxon>Spiralia</taxon>
        <taxon>Gnathifera</taxon>
        <taxon>Rotifera</taxon>
        <taxon>Eurotatoria</taxon>
        <taxon>Monogononta</taxon>
        <taxon>Pseudotrocha</taxon>
        <taxon>Ploima</taxon>
        <taxon>Brachionidae</taxon>
        <taxon>Brachionus</taxon>
    </lineage>
</organism>
<evidence type="ECO:0000313" key="2">
    <source>
        <dbReference type="Proteomes" id="UP000276133"/>
    </source>
</evidence>
<sequence length="16" mass="1897">MFGGRLVFWSIVRELS</sequence>
<name>A0A3M7PQX9_BRAPC</name>
<dbReference type="AlphaFoldDB" id="A0A3M7PQX9"/>
<gene>
    <name evidence="1" type="ORF">BpHYR1_042324</name>
</gene>
<dbReference type="EMBL" id="REGN01009332">
    <property type="protein sequence ID" value="RNA01424.1"/>
    <property type="molecule type" value="Genomic_DNA"/>
</dbReference>
<keyword evidence="2" id="KW-1185">Reference proteome</keyword>
<comment type="caution">
    <text evidence="1">The sequence shown here is derived from an EMBL/GenBank/DDBJ whole genome shotgun (WGS) entry which is preliminary data.</text>
</comment>
<proteinExistence type="predicted"/>
<dbReference type="Proteomes" id="UP000276133">
    <property type="component" value="Unassembled WGS sequence"/>
</dbReference>
<accession>A0A3M7PQX9</accession>
<protein>
    <submittedName>
        <fullName evidence="1">Uncharacterized protein</fullName>
    </submittedName>
</protein>
<reference evidence="1 2" key="1">
    <citation type="journal article" date="2018" name="Sci. Rep.">
        <title>Genomic signatures of local adaptation to the degree of environmental predictability in rotifers.</title>
        <authorList>
            <person name="Franch-Gras L."/>
            <person name="Hahn C."/>
            <person name="Garcia-Roger E.M."/>
            <person name="Carmona M.J."/>
            <person name="Serra M."/>
            <person name="Gomez A."/>
        </authorList>
    </citation>
    <scope>NUCLEOTIDE SEQUENCE [LARGE SCALE GENOMIC DNA]</scope>
    <source>
        <strain evidence="1">HYR1</strain>
    </source>
</reference>